<evidence type="ECO:0000256" key="2">
    <source>
        <dbReference type="ARBA" id="ARBA00022475"/>
    </source>
</evidence>
<dbReference type="KEGG" id="ngv:CDO52_21820"/>
<evidence type="ECO:0000256" key="4">
    <source>
        <dbReference type="ARBA" id="ARBA00022989"/>
    </source>
</evidence>
<keyword evidence="3 7" id="KW-0812">Transmembrane</keyword>
<feature type="compositionally biased region" description="Low complexity" evidence="6">
    <location>
        <begin position="164"/>
        <end position="173"/>
    </location>
</feature>
<evidence type="ECO:0000259" key="8">
    <source>
        <dbReference type="Pfam" id="PF06271"/>
    </source>
</evidence>
<dbReference type="RefSeq" id="WP_083920017.1">
    <property type="nucleotide sequence ID" value="NZ_ANBG01000326.1"/>
</dbReference>
<evidence type="ECO:0000256" key="3">
    <source>
        <dbReference type="ARBA" id="ARBA00022692"/>
    </source>
</evidence>
<evidence type="ECO:0000313" key="9">
    <source>
        <dbReference type="EMBL" id="ASU85078.1"/>
    </source>
</evidence>
<dbReference type="Proteomes" id="UP000215005">
    <property type="component" value="Chromosome"/>
</dbReference>
<feature type="compositionally biased region" description="Pro residues" evidence="6">
    <location>
        <begin position="110"/>
        <end position="127"/>
    </location>
</feature>
<reference evidence="9 10" key="1">
    <citation type="submission" date="2017-08" db="EMBL/GenBank/DDBJ databases">
        <title>The complete genome sequence of Nocardiopsis gilva YIM 90087.</title>
        <authorList>
            <person name="Yin M."/>
            <person name="Tang S."/>
        </authorList>
    </citation>
    <scope>NUCLEOTIDE SEQUENCE [LARGE SCALE GENOMIC DNA]</scope>
    <source>
        <strain evidence="9 10">YIM 90087</strain>
    </source>
</reference>
<evidence type="ECO:0000256" key="5">
    <source>
        <dbReference type="ARBA" id="ARBA00023136"/>
    </source>
</evidence>
<dbReference type="Pfam" id="PF06271">
    <property type="entry name" value="RDD"/>
    <property type="match status" value="1"/>
</dbReference>
<keyword evidence="2" id="KW-1003">Cell membrane</keyword>
<comment type="subcellular location">
    <subcellularLocation>
        <location evidence="1">Cell membrane</location>
        <topology evidence="1">Multi-pass membrane protein</topology>
    </subcellularLocation>
</comment>
<organism evidence="9 10">
    <name type="scientific">Nocardiopsis gilva YIM 90087</name>
    <dbReference type="NCBI Taxonomy" id="1235441"/>
    <lineage>
        <taxon>Bacteria</taxon>
        <taxon>Bacillati</taxon>
        <taxon>Actinomycetota</taxon>
        <taxon>Actinomycetes</taxon>
        <taxon>Streptosporangiales</taxon>
        <taxon>Nocardiopsidaceae</taxon>
        <taxon>Nocardiopsis</taxon>
    </lineage>
</organism>
<feature type="domain" description="RDD" evidence="8">
    <location>
        <begin position="185"/>
        <end position="343"/>
    </location>
</feature>
<feature type="transmembrane region" description="Helical" evidence="7">
    <location>
        <begin position="236"/>
        <end position="258"/>
    </location>
</feature>
<dbReference type="AlphaFoldDB" id="A0A223SAC9"/>
<feature type="transmembrane region" description="Helical" evidence="7">
    <location>
        <begin position="305"/>
        <end position="329"/>
    </location>
</feature>
<evidence type="ECO:0000256" key="6">
    <source>
        <dbReference type="SAM" id="MobiDB-lite"/>
    </source>
</evidence>
<feature type="compositionally biased region" description="Low complexity" evidence="6">
    <location>
        <begin position="128"/>
        <end position="150"/>
    </location>
</feature>
<sequence>MNYPPPDQPNDDGDTPPDQEPQQPSGQPSHGGESYGTPQQPDGGEQQGGESRDPYSGAQQPYDQPPQGPPPHPQQPQQPPPQPPYGGSQQPYGQPPGGGQGYPGQQPSYGQPPPGHEQPGQQPPGPQQPGQYPYGQQPYGGAPQDPYAAPGGYGPPPPSPQPYGAPQQPYGQPTEAPSVHGRPLAEWWQRLVARIIDTIVVVVPFFIVAFVIGIFYALAVVEAGDTEVEVGTGADLALILVLSLVLLAIGLAYETFMLTRYGRTLGKMAFSLRVISLDNPVQQSGGLPSSTSLIRSLVWYGPSTILGWIPVLGVLANLFPIVNGLWPLWDRPNRQSLNDKVAKTVVVLDHS</sequence>
<protein>
    <submittedName>
        <fullName evidence="9">RDD family protein</fullName>
    </submittedName>
</protein>
<dbReference type="GO" id="GO:0005886">
    <property type="term" value="C:plasma membrane"/>
    <property type="evidence" value="ECO:0007669"/>
    <property type="project" value="UniProtKB-SubCell"/>
</dbReference>
<dbReference type="OrthoDB" id="9774993at2"/>
<feature type="compositionally biased region" description="Pro residues" evidence="6">
    <location>
        <begin position="153"/>
        <end position="163"/>
    </location>
</feature>
<evidence type="ECO:0000256" key="1">
    <source>
        <dbReference type="ARBA" id="ARBA00004651"/>
    </source>
</evidence>
<dbReference type="InterPro" id="IPR051791">
    <property type="entry name" value="Pra-immunoreactive"/>
</dbReference>
<feature type="compositionally biased region" description="Pro residues" evidence="6">
    <location>
        <begin position="63"/>
        <end position="84"/>
    </location>
</feature>
<dbReference type="PANTHER" id="PTHR36115">
    <property type="entry name" value="PROLINE-RICH ANTIGEN HOMOLOG-RELATED"/>
    <property type="match status" value="1"/>
</dbReference>
<dbReference type="PANTHER" id="PTHR36115:SF4">
    <property type="entry name" value="MEMBRANE PROTEIN"/>
    <property type="match status" value="1"/>
</dbReference>
<proteinExistence type="predicted"/>
<dbReference type="EMBL" id="CP022753">
    <property type="protein sequence ID" value="ASU85078.1"/>
    <property type="molecule type" value="Genomic_DNA"/>
</dbReference>
<accession>A0A223SAC9</accession>
<keyword evidence="10" id="KW-1185">Reference proteome</keyword>
<keyword evidence="4 7" id="KW-1133">Transmembrane helix</keyword>
<gene>
    <name evidence="9" type="ORF">CDO52_21820</name>
</gene>
<evidence type="ECO:0000313" key="10">
    <source>
        <dbReference type="Proteomes" id="UP000215005"/>
    </source>
</evidence>
<name>A0A223SAC9_9ACTN</name>
<feature type="transmembrane region" description="Helical" evidence="7">
    <location>
        <begin position="191"/>
        <end position="216"/>
    </location>
</feature>
<keyword evidence="5 7" id="KW-0472">Membrane</keyword>
<evidence type="ECO:0000256" key="7">
    <source>
        <dbReference type="SAM" id="Phobius"/>
    </source>
</evidence>
<dbReference type="InterPro" id="IPR010432">
    <property type="entry name" value="RDD"/>
</dbReference>
<feature type="region of interest" description="Disordered" evidence="6">
    <location>
        <begin position="1"/>
        <end position="179"/>
    </location>
</feature>